<dbReference type="PANTHER" id="PTHR30538:SF0">
    <property type="entry name" value="L-LYSINE 2,3-AMINOMUTASE AQ_1632-RELATED"/>
    <property type="match status" value="1"/>
</dbReference>
<dbReference type="InterPro" id="IPR013785">
    <property type="entry name" value="Aldolase_TIM"/>
</dbReference>
<proteinExistence type="predicted"/>
<dbReference type="Proteomes" id="UP000229916">
    <property type="component" value="Unassembled WGS sequence"/>
</dbReference>
<evidence type="ECO:0000313" key="3">
    <source>
        <dbReference type="EMBL" id="PIU69227.1"/>
    </source>
</evidence>
<comment type="cofactor">
    <cofactor evidence="2">
        <name>pyridoxal 5'-phosphate</name>
        <dbReference type="ChEBI" id="CHEBI:597326"/>
    </cofactor>
</comment>
<dbReference type="GO" id="GO:0051539">
    <property type="term" value="F:4 iron, 4 sulfur cluster binding"/>
    <property type="evidence" value="ECO:0007669"/>
    <property type="project" value="UniProtKB-KW"/>
</dbReference>
<reference evidence="4" key="1">
    <citation type="submission" date="2017-09" db="EMBL/GenBank/DDBJ databases">
        <title>Depth-based differentiation of microbial function through sediment-hosted aquifers and enrichment of novel symbionts in the deep terrestrial subsurface.</title>
        <authorList>
            <person name="Probst A.J."/>
            <person name="Ladd B."/>
            <person name="Jarett J.K."/>
            <person name="Geller-Mcgrath D.E."/>
            <person name="Sieber C.M.K."/>
            <person name="Emerson J.B."/>
            <person name="Anantharaman K."/>
            <person name="Thomas B.C."/>
            <person name="Malmstrom R."/>
            <person name="Stieglmeier M."/>
            <person name="Klingl A."/>
            <person name="Woyke T."/>
            <person name="Ryan C.M."/>
            <person name="Banfield J.F."/>
        </authorList>
    </citation>
    <scope>NUCLEOTIDE SEQUENCE [LARGE SCALE GENOMIC DNA]</scope>
</reference>
<dbReference type="EMBL" id="PEWD01000016">
    <property type="protein sequence ID" value="PIU69227.1"/>
    <property type="molecule type" value="Genomic_DNA"/>
</dbReference>
<sequence length="200" mass="23107">MVKKISFPQAYLTSIVSGLVKLQKKSHLRIVRFGTRLPVHNPLALQEWHYSLLAQVNNPYLMVHINHPAELSEQNLQVLTNFRKKANATVLSQTVLLKGMNDNTEILYQLFVKMAEEGIQPYYVFQNDPVFWARHFTVPIKKAIRIWQRLRPRLSGLAACARLVIDTSFGAGKIPIPEGEAWEVDYSHFFDFNKQKHPLK</sequence>
<evidence type="ECO:0008006" key="5">
    <source>
        <dbReference type="Google" id="ProtNLM"/>
    </source>
</evidence>
<evidence type="ECO:0000256" key="2">
    <source>
        <dbReference type="PIRSR" id="PIRSR603739-50"/>
    </source>
</evidence>
<keyword evidence="1" id="KW-0411">Iron-sulfur</keyword>
<keyword evidence="2" id="KW-0663">Pyridoxal phosphate</keyword>
<dbReference type="InterPro" id="IPR058240">
    <property type="entry name" value="rSAM_sf"/>
</dbReference>
<organism evidence="3 4">
    <name type="scientific">candidate division WWE3 bacterium CG06_land_8_20_14_3_00_42_16</name>
    <dbReference type="NCBI Taxonomy" id="1975083"/>
    <lineage>
        <taxon>Bacteria</taxon>
        <taxon>Katanobacteria</taxon>
    </lineage>
</organism>
<dbReference type="Gene3D" id="3.20.20.70">
    <property type="entry name" value="Aldolase class I"/>
    <property type="match status" value="1"/>
</dbReference>
<dbReference type="PANTHER" id="PTHR30538">
    <property type="entry name" value="LYSINE 2,3-AMINOMUTASE-RELATED"/>
    <property type="match status" value="1"/>
</dbReference>
<gene>
    <name evidence="3" type="ORF">COS81_00810</name>
</gene>
<keyword evidence="1" id="KW-0408">Iron</keyword>
<dbReference type="AlphaFoldDB" id="A0A2M7APD6"/>
<keyword evidence="1" id="KW-0479">Metal-binding</keyword>
<keyword evidence="1" id="KW-0004">4Fe-4S</keyword>
<evidence type="ECO:0000256" key="1">
    <source>
        <dbReference type="ARBA" id="ARBA00022485"/>
    </source>
</evidence>
<evidence type="ECO:0000313" key="4">
    <source>
        <dbReference type="Proteomes" id="UP000229916"/>
    </source>
</evidence>
<dbReference type="InterPro" id="IPR003739">
    <property type="entry name" value="Lys_aminomutase/Glu_NH3_mut"/>
</dbReference>
<protein>
    <recommendedName>
        <fullName evidence="5">Lysine 2,3-aminomutase</fullName>
    </recommendedName>
</protein>
<dbReference type="SUPFAM" id="SSF102114">
    <property type="entry name" value="Radical SAM enzymes"/>
    <property type="match status" value="1"/>
</dbReference>
<feature type="modified residue" description="N6-(pyridoxal phosphate)lysine" evidence="2">
    <location>
        <position position="173"/>
    </location>
</feature>
<name>A0A2M7APD6_UNCKA</name>
<accession>A0A2M7APD6</accession>
<comment type="caution">
    <text evidence="3">The sequence shown here is derived from an EMBL/GenBank/DDBJ whole genome shotgun (WGS) entry which is preliminary data.</text>
</comment>